<name>A0A371HD06_MUCPR</name>
<reference evidence="1" key="1">
    <citation type="submission" date="2018-05" db="EMBL/GenBank/DDBJ databases">
        <title>Draft genome of Mucuna pruriens seed.</title>
        <authorList>
            <person name="Nnadi N.E."/>
            <person name="Vos R."/>
            <person name="Hasami M.H."/>
            <person name="Devisetty U.K."/>
            <person name="Aguiy J.C."/>
        </authorList>
    </citation>
    <scope>NUCLEOTIDE SEQUENCE [LARGE SCALE GENOMIC DNA]</scope>
    <source>
        <strain evidence="1">JCA_2017</strain>
    </source>
</reference>
<feature type="non-terminal residue" evidence="1">
    <location>
        <position position="1"/>
    </location>
</feature>
<accession>A0A371HD06</accession>
<comment type="caution">
    <text evidence="1">The sequence shown here is derived from an EMBL/GenBank/DDBJ whole genome shotgun (WGS) entry which is preliminary data.</text>
</comment>
<dbReference type="EMBL" id="QJKJ01002933">
    <property type="protein sequence ID" value="RDY00683.1"/>
    <property type="molecule type" value="Genomic_DNA"/>
</dbReference>
<dbReference type="PANTHER" id="PTHR33067">
    <property type="entry name" value="RNA-DIRECTED DNA POLYMERASE-RELATED"/>
    <property type="match status" value="1"/>
</dbReference>
<dbReference type="PANTHER" id="PTHR33067:SF15">
    <property type="entry name" value="RNA-DIRECTED DNA POLYMERASE"/>
    <property type="match status" value="1"/>
</dbReference>
<dbReference type="OrthoDB" id="1424255at2759"/>
<keyword evidence="2" id="KW-1185">Reference proteome</keyword>
<dbReference type="Proteomes" id="UP000257109">
    <property type="component" value="Unassembled WGS sequence"/>
</dbReference>
<gene>
    <name evidence="1" type="ORF">CR513_16100</name>
</gene>
<proteinExistence type="predicted"/>
<dbReference type="AlphaFoldDB" id="A0A371HD06"/>
<dbReference type="Gene3D" id="2.40.70.10">
    <property type="entry name" value="Acid Proteases"/>
    <property type="match status" value="1"/>
</dbReference>
<organism evidence="1 2">
    <name type="scientific">Mucuna pruriens</name>
    <name type="common">Velvet bean</name>
    <name type="synonym">Dolichos pruriens</name>
    <dbReference type="NCBI Taxonomy" id="157652"/>
    <lineage>
        <taxon>Eukaryota</taxon>
        <taxon>Viridiplantae</taxon>
        <taxon>Streptophyta</taxon>
        <taxon>Embryophyta</taxon>
        <taxon>Tracheophyta</taxon>
        <taxon>Spermatophyta</taxon>
        <taxon>Magnoliopsida</taxon>
        <taxon>eudicotyledons</taxon>
        <taxon>Gunneridae</taxon>
        <taxon>Pentapetalae</taxon>
        <taxon>rosids</taxon>
        <taxon>fabids</taxon>
        <taxon>Fabales</taxon>
        <taxon>Fabaceae</taxon>
        <taxon>Papilionoideae</taxon>
        <taxon>50 kb inversion clade</taxon>
        <taxon>NPAAA clade</taxon>
        <taxon>indigoferoid/millettioid clade</taxon>
        <taxon>Phaseoleae</taxon>
        <taxon>Mucuna</taxon>
    </lineage>
</organism>
<evidence type="ECO:0000313" key="2">
    <source>
        <dbReference type="Proteomes" id="UP000257109"/>
    </source>
</evidence>
<evidence type="ECO:0000313" key="1">
    <source>
        <dbReference type="EMBL" id="RDY00683.1"/>
    </source>
</evidence>
<dbReference type="InterPro" id="IPR021109">
    <property type="entry name" value="Peptidase_aspartic_dom_sf"/>
</dbReference>
<protein>
    <submittedName>
        <fullName evidence="1">Uncharacterized protein</fullName>
    </submittedName>
</protein>
<sequence>MSCHHQYTKSLNFGDLEPTRMIILLASRSVMQPLGILEDVLVQVNELIFLVDFYVLDMEEKASRKGSTLILGWPFLMTGRIKIDVHVGTLSMEFGGNLVQFNIFEAMKHPTEDHSLFSIDIIDKLIEEYMPIGIGNADFSNFVEIPNVINYFNFVEDIVDSANMNSFDLLHDLDPEIEITLRRLRKIRNTVVSSSSSFNFASNFDNSISATNDFDSFEYSRANISSNSNFGPNKSQELEQMENNERSLKELAMWDVEKTPQALKGISCGLFHHEAVGDTRGLYQDEDIPIFFG</sequence>